<organism evidence="2">
    <name type="scientific">Phallusia mammillata</name>
    <dbReference type="NCBI Taxonomy" id="59560"/>
    <lineage>
        <taxon>Eukaryota</taxon>
        <taxon>Metazoa</taxon>
        <taxon>Chordata</taxon>
        <taxon>Tunicata</taxon>
        <taxon>Ascidiacea</taxon>
        <taxon>Phlebobranchia</taxon>
        <taxon>Ascidiidae</taxon>
        <taxon>Phallusia</taxon>
    </lineage>
</organism>
<gene>
    <name evidence="2" type="primary">LOC100179512</name>
</gene>
<reference evidence="2" key="1">
    <citation type="submission" date="2020-04" db="EMBL/GenBank/DDBJ databases">
        <authorList>
            <person name="Neveu A P."/>
        </authorList>
    </citation>
    <scope>NUCLEOTIDE SEQUENCE</scope>
    <source>
        <tissue evidence="2">Whole embryo</tissue>
    </source>
</reference>
<proteinExistence type="evidence at transcript level"/>
<evidence type="ECO:0000313" key="2">
    <source>
        <dbReference type="EMBL" id="CAB3262335.1"/>
    </source>
</evidence>
<evidence type="ECO:0000256" key="1">
    <source>
        <dbReference type="SAM" id="MobiDB-lite"/>
    </source>
</evidence>
<feature type="region of interest" description="Disordered" evidence="1">
    <location>
        <begin position="198"/>
        <end position="217"/>
    </location>
</feature>
<dbReference type="AlphaFoldDB" id="A0A6F9DHK0"/>
<sequence length="310" mass="34991">MERDIRRWCPVWSQKFPSFSHDPVKNFTFCRLCRNSRIPLSQGCVWAVGQGPPMSGWRVRRLMRHLGSQEHIAARQAALDTCKRALEYEKKNGSDEESACPSELFGDPSMILGNCDDGLEHPGTLTFKDVSKLLNVEMVMMKAYSSSYIRPRSNRKRAHKSICTMSDRPTMVPPPSVNSGNVRCLEILYDDANEEFAENNTCESDREGTDAVTETTDRLSPVIATVDEPITYLYPKRRSNGTKTESGRRAEEDGFEVPIDSLLCLPESLKILAESQTRIANAIESMVGLQREMLRTMRDVSDSLRNNSNS</sequence>
<accession>A0A6F9DHK0</accession>
<dbReference type="EMBL" id="LR786648">
    <property type="protein sequence ID" value="CAB3262335.1"/>
    <property type="molecule type" value="mRNA"/>
</dbReference>
<name>A0A6F9DHK0_9ASCI</name>
<protein>
    <submittedName>
        <fullName evidence="2">Uncharacterized protein LOC100179512</fullName>
    </submittedName>
</protein>